<reference evidence="2" key="1">
    <citation type="submission" date="2022-05" db="EMBL/GenBank/DDBJ databases">
        <title>The Musa troglodytarum L. genome provides insights into the mechanism of non-climacteric behaviour and enrichment of carotenoids.</title>
        <authorList>
            <person name="Wang J."/>
        </authorList>
    </citation>
    <scope>NUCLEOTIDE SEQUENCE</scope>
    <source>
        <tissue evidence="2">Leaf</tissue>
    </source>
</reference>
<feature type="region of interest" description="Disordered" evidence="1">
    <location>
        <begin position="74"/>
        <end position="93"/>
    </location>
</feature>
<gene>
    <name evidence="2" type="ORF">MUK42_26210</name>
</gene>
<dbReference type="EMBL" id="CP097504">
    <property type="protein sequence ID" value="URD85764.1"/>
    <property type="molecule type" value="Genomic_DNA"/>
</dbReference>
<dbReference type="Proteomes" id="UP001055439">
    <property type="component" value="Chromosome 2"/>
</dbReference>
<accession>A0A9E7EYD9</accession>
<sequence>MIKNLKLLSLSQSSLTMALSPELIMQQAVRLMIWSKQWSLTEWLTLKSVYRLENIHSEHQFDEKKSASDLTAGISAEDIPSPDNTNSTEIRSTSPEIYDSKTELMLRTRWEHNTFIIPWIDYVPELRRTESTLGLQLRNMAFSSPSRELL</sequence>
<dbReference type="AlphaFoldDB" id="A0A9E7EYD9"/>
<dbReference type="OrthoDB" id="743413at2759"/>
<evidence type="ECO:0000256" key="1">
    <source>
        <dbReference type="SAM" id="MobiDB-lite"/>
    </source>
</evidence>
<keyword evidence="3" id="KW-1185">Reference proteome</keyword>
<protein>
    <submittedName>
        <fullName evidence="2">No apical meristem (NAM) protein</fullName>
    </submittedName>
</protein>
<evidence type="ECO:0000313" key="3">
    <source>
        <dbReference type="Proteomes" id="UP001055439"/>
    </source>
</evidence>
<organism evidence="2 3">
    <name type="scientific">Musa troglodytarum</name>
    <name type="common">fe'i banana</name>
    <dbReference type="NCBI Taxonomy" id="320322"/>
    <lineage>
        <taxon>Eukaryota</taxon>
        <taxon>Viridiplantae</taxon>
        <taxon>Streptophyta</taxon>
        <taxon>Embryophyta</taxon>
        <taxon>Tracheophyta</taxon>
        <taxon>Spermatophyta</taxon>
        <taxon>Magnoliopsida</taxon>
        <taxon>Liliopsida</taxon>
        <taxon>Zingiberales</taxon>
        <taxon>Musaceae</taxon>
        <taxon>Musa</taxon>
    </lineage>
</organism>
<evidence type="ECO:0000313" key="2">
    <source>
        <dbReference type="EMBL" id="URD85763.1"/>
    </source>
</evidence>
<proteinExistence type="predicted"/>
<name>A0A9E7EYD9_9LILI</name>
<feature type="compositionally biased region" description="Polar residues" evidence="1">
    <location>
        <begin position="82"/>
        <end position="93"/>
    </location>
</feature>
<dbReference type="EMBL" id="CP097504">
    <property type="protein sequence ID" value="URD85763.1"/>
    <property type="molecule type" value="Genomic_DNA"/>
</dbReference>